<evidence type="ECO:0008006" key="7">
    <source>
        <dbReference type="Google" id="ProtNLM"/>
    </source>
</evidence>
<evidence type="ECO:0000259" key="4">
    <source>
        <dbReference type="Pfam" id="PF23359"/>
    </source>
</evidence>
<evidence type="ECO:0000259" key="3">
    <source>
        <dbReference type="Pfam" id="PF11774"/>
    </source>
</evidence>
<feature type="region of interest" description="Disordered" evidence="2">
    <location>
        <begin position="58"/>
        <end position="79"/>
    </location>
</feature>
<organism evidence="5 6">
    <name type="scientific">Serinicoccus chungangensis</name>
    <dbReference type="NCBI Taxonomy" id="767452"/>
    <lineage>
        <taxon>Bacteria</taxon>
        <taxon>Bacillati</taxon>
        <taxon>Actinomycetota</taxon>
        <taxon>Actinomycetes</taxon>
        <taxon>Micrococcales</taxon>
        <taxon>Ornithinimicrobiaceae</taxon>
        <taxon>Serinicoccus</taxon>
    </lineage>
</organism>
<dbReference type="GO" id="GO:0016746">
    <property type="term" value="F:acyltransferase activity"/>
    <property type="evidence" value="ECO:0007669"/>
    <property type="project" value="InterPro"/>
</dbReference>
<dbReference type="Pfam" id="PF11774">
    <property type="entry name" value="Lsr2"/>
    <property type="match status" value="1"/>
</dbReference>
<dbReference type="InterPro" id="IPR055370">
    <property type="entry name" value="Lsr2_DNA-bd"/>
</dbReference>
<feature type="domain" description="Lsr2 dimerization" evidence="3">
    <location>
        <begin position="1"/>
        <end position="61"/>
    </location>
</feature>
<feature type="domain" description="Lsr2 DNA-binding" evidence="4">
    <location>
        <begin position="75"/>
        <end position="111"/>
    </location>
</feature>
<dbReference type="InterPro" id="IPR036625">
    <property type="entry name" value="E3-bd_dom_sf"/>
</dbReference>
<comment type="caution">
    <text evidence="5">The sequence shown here is derived from an EMBL/GenBank/DDBJ whole genome shotgun (WGS) entry which is preliminary data.</text>
</comment>
<protein>
    <recommendedName>
        <fullName evidence="7">Nucleoid-associated protein Lsr2</fullName>
    </recommendedName>
</protein>
<dbReference type="Gene3D" id="3.30.60.230">
    <property type="entry name" value="Lsr2, dimerization domain"/>
    <property type="match status" value="1"/>
</dbReference>
<dbReference type="AlphaFoldDB" id="A0A0W8IBL5"/>
<name>A0A0W8IBL5_9MICO</name>
<evidence type="ECO:0000256" key="1">
    <source>
        <dbReference type="ARBA" id="ARBA00023125"/>
    </source>
</evidence>
<reference evidence="5 6" key="1">
    <citation type="submission" date="2015-12" db="EMBL/GenBank/DDBJ databases">
        <title>Serinicoccus chungangenesis strain CD08_5 genome sequencing and assembly.</title>
        <authorList>
            <person name="Chander A.M."/>
            <person name="Kaur G."/>
            <person name="Nair G.R."/>
            <person name="Dhawan D.K."/>
            <person name="Kochhar R.K."/>
            <person name="Mayilraj S."/>
            <person name="Bhadada S.K."/>
        </authorList>
    </citation>
    <scope>NUCLEOTIDE SEQUENCE [LARGE SCALE GENOMIC DNA]</scope>
    <source>
        <strain evidence="5 6">CD08_5</strain>
    </source>
</reference>
<dbReference type="RefSeq" id="WP_058890331.1">
    <property type="nucleotide sequence ID" value="NZ_LQBL01000006.1"/>
</dbReference>
<keyword evidence="1" id="KW-0238">DNA-binding</keyword>
<dbReference type="GO" id="GO:0003677">
    <property type="term" value="F:DNA binding"/>
    <property type="evidence" value="ECO:0007669"/>
    <property type="project" value="UniProtKB-KW"/>
</dbReference>
<sequence length="112" mass="12457">MAQKVQTILISDLSGEELGEEGHTVKFGFLGAEYEIDLSQQEADEFANALQKYTDAARRVGGRRRPGSGRATAPTDREQLRKMREWASKNGYNVSSRGRVPQKVQDAYHAAT</sequence>
<dbReference type="InterPro" id="IPR042261">
    <property type="entry name" value="Lsr2-like_dimerization"/>
</dbReference>
<dbReference type="OrthoDB" id="4113332at2"/>
<dbReference type="Pfam" id="PF23359">
    <property type="entry name" value="Lsr2_DNA-bd"/>
    <property type="match status" value="1"/>
</dbReference>
<evidence type="ECO:0000313" key="6">
    <source>
        <dbReference type="Proteomes" id="UP000054837"/>
    </source>
</evidence>
<dbReference type="STRING" id="767452.AVL62_16145"/>
<dbReference type="InterPro" id="IPR024412">
    <property type="entry name" value="Lsr2_dim_dom"/>
</dbReference>
<keyword evidence="6" id="KW-1185">Reference proteome</keyword>
<feature type="region of interest" description="Disordered" evidence="2">
    <location>
        <begin position="91"/>
        <end position="112"/>
    </location>
</feature>
<accession>A0A0W8IBL5</accession>
<proteinExistence type="predicted"/>
<dbReference type="Proteomes" id="UP000054837">
    <property type="component" value="Unassembled WGS sequence"/>
</dbReference>
<evidence type="ECO:0000313" key="5">
    <source>
        <dbReference type="EMBL" id="KUG57351.1"/>
    </source>
</evidence>
<gene>
    <name evidence="5" type="ORF">AVL62_16145</name>
</gene>
<evidence type="ECO:0000256" key="2">
    <source>
        <dbReference type="SAM" id="MobiDB-lite"/>
    </source>
</evidence>
<dbReference type="EMBL" id="LQBL01000006">
    <property type="protein sequence ID" value="KUG57351.1"/>
    <property type="molecule type" value="Genomic_DNA"/>
</dbReference>
<dbReference type="Gene3D" id="4.10.320.10">
    <property type="entry name" value="E3-binding domain"/>
    <property type="match status" value="1"/>
</dbReference>